<keyword evidence="2" id="KW-0676">Redox-active center</keyword>
<evidence type="ECO:0000256" key="1">
    <source>
        <dbReference type="ARBA" id="ARBA00023157"/>
    </source>
</evidence>
<dbReference type="Gene3D" id="3.40.30.10">
    <property type="entry name" value="Glutaredoxin"/>
    <property type="match status" value="1"/>
</dbReference>
<evidence type="ECO:0000313" key="5">
    <source>
        <dbReference type="Proteomes" id="UP000614216"/>
    </source>
</evidence>
<dbReference type="PROSITE" id="PS51352">
    <property type="entry name" value="THIOREDOXIN_2"/>
    <property type="match status" value="1"/>
</dbReference>
<dbReference type="CDD" id="cd02947">
    <property type="entry name" value="TRX_family"/>
    <property type="match status" value="1"/>
</dbReference>
<dbReference type="InterPro" id="IPR013766">
    <property type="entry name" value="Thioredoxin_domain"/>
</dbReference>
<dbReference type="Proteomes" id="UP000614216">
    <property type="component" value="Unassembled WGS sequence"/>
</dbReference>
<sequence length="105" mass="11694">MAVEVLTDENFKTEISKGNKAVVKYFAGWCGSCRLFAPKFKRLSNDERFSDVAFIDVDAEKNPDARKVAGVTNLPFFAIFKDGELVDTVASSKEEAVLELLEKLN</sequence>
<dbReference type="InterPro" id="IPR017937">
    <property type="entry name" value="Thioredoxin_CS"/>
</dbReference>
<dbReference type="PROSITE" id="PS00194">
    <property type="entry name" value="THIOREDOXIN_1"/>
    <property type="match status" value="1"/>
</dbReference>
<keyword evidence="1" id="KW-1015">Disulfide bond</keyword>
<dbReference type="AlphaFoldDB" id="A0A937KAJ5"/>
<evidence type="ECO:0000259" key="3">
    <source>
        <dbReference type="PROSITE" id="PS51352"/>
    </source>
</evidence>
<reference evidence="4" key="1">
    <citation type="submission" date="2021-01" db="EMBL/GenBank/DDBJ databases">
        <title>Fulvivirga kasyanovii gen. nov., sp nov., a novel member of the phylum Bacteroidetes isolated from seawater in a mussel farm.</title>
        <authorList>
            <person name="Zhao L.-H."/>
            <person name="Wang Z.-J."/>
        </authorList>
    </citation>
    <scope>NUCLEOTIDE SEQUENCE</scope>
    <source>
        <strain evidence="4">29W222</strain>
    </source>
</reference>
<comment type="caution">
    <text evidence="4">The sequence shown here is derived from an EMBL/GenBank/DDBJ whole genome shotgun (WGS) entry which is preliminary data.</text>
</comment>
<dbReference type="PANTHER" id="PTHR46115">
    <property type="entry name" value="THIOREDOXIN-LIKE PROTEIN 1"/>
    <property type="match status" value="1"/>
</dbReference>
<evidence type="ECO:0000313" key="4">
    <source>
        <dbReference type="EMBL" id="MBL6445576.1"/>
    </source>
</evidence>
<dbReference type="RefSeq" id="WP_202855119.1">
    <property type="nucleotide sequence ID" value="NZ_JAEUGD010000016.1"/>
</dbReference>
<dbReference type="InterPro" id="IPR036249">
    <property type="entry name" value="Thioredoxin-like_sf"/>
</dbReference>
<protein>
    <submittedName>
        <fullName evidence="4">Thioredoxin</fullName>
    </submittedName>
</protein>
<dbReference type="Pfam" id="PF00085">
    <property type="entry name" value="Thioredoxin"/>
    <property type="match status" value="1"/>
</dbReference>
<dbReference type="SUPFAM" id="SSF52833">
    <property type="entry name" value="Thioredoxin-like"/>
    <property type="match status" value="1"/>
</dbReference>
<dbReference type="EMBL" id="JAEUGD010000016">
    <property type="protein sequence ID" value="MBL6445576.1"/>
    <property type="molecule type" value="Genomic_DNA"/>
</dbReference>
<proteinExistence type="predicted"/>
<evidence type="ECO:0000256" key="2">
    <source>
        <dbReference type="ARBA" id="ARBA00023284"/>
    </source>
</evidence>
<keyword evidence="5" id="KW-1185">Reference proteome</keyword>
<gene>
    <name evidence="4" type="ORF">JMN32_04605</name>
</gene>
<organism evidence="4 5">
    <name type="scientific">Fulvivirga marina</name>
    <dbReference type="NCBI Taxonomy" id="2494733"/>
    <lineage>
        <taxon>Bacteria</taxon>
        <taxon>Pseudomonadati</taxon>
        <taxon>Bacteroidota</taxon>
        <taxon>Cytophagia</taxon>
        <taxon>Cytophagales</taxon>
        <taxon>Fulvivirgaceae</taxon>
        <taxon>Fulvivirga</taxon>
    </lineage>
</organism>
<feature type="domain" description="Thioredoxin" evidence="3">
    <location>
        <begin position="1"/>
        <end position="105"/>
    </location>
</feature>
<accession>A0A937KAJ5</accession>
<name>A0A937KAJ5_9BACT</name>